<evidence type="ECO:0000256" key="1">
    <source>
        <dbReference type="ARBA" id="ARBA00022737"/>
    </source>
</evidence>
<proteinExistence type="predicted"/>
<gene>
    <name evidence="2" type="ORF">CYY_000231</name>
</gene>
<evidence type="ECO:0000313" key="2">
    <source>
        <dbReference type="EMBL" id="KAF2078481.1"/>
    </source>
</evidence>
<dbReference type="InterPro" id="IPR008615">
    <property type="entry name" value="FNIP"/>
</dbReference>
<dbReference type="AlphaFoldDB" id="A0A8J4UXE2"/>
<dbReference type="InterPro" id="IPR051251">
    <property type="entry name" value="STK_FNIP-Repeat"/>
</dbReference>
<keyword evidence="1" id="KW-0677">Repeat</keyword>
<accession>A0A8J4UXE2</accession>
<sequence>MTESFYLIWRNQYIRKLIRNRVCQNLVINVNENYLIRNHQYLSLFTNRDKLDYNIGIRFEGRDDDYLDINSNNRDLINVVDFKKDTGNFNLDIILDCVQKLSFSTNSNTMRATGKLPPSITWLQLMKDDFYCIKPLAQQILSNLPDNLQWLELGSHLQYNFTSPCIMPQSLTDIKSSSYFYYQNLKWFVVPPNKVYKSCVLYIDSMESFEWLLENKWICNVEIDPNVLIMLMGQYQLPSHVTKVNVNVGIVRDISFLPQTLESLEGIYGASFSHLTQLKVLKIYDISVEKLEKGVLPPLLQELLIIYNYPLEIDVLPPHLTALCLPIYDCPLYTNVFPASLTSINLGSFKQPFHPFVLPNKLKSLSMQKFTQPTFPPNSLPLSLSDLALDRFKGSFDQCQPLDNLQSLKICSLVPSLATLLTNVKKLDIEVAGDNDDDLSGTCLANTSIKSLYLKFVFQRTLYPNTFPPTVRYLTLINADLKSDDVIPSGCVLKNEYR</sequence>
<dbReference type="PANTHER" id="PTHR32134:SF92">
    <property type="entry name" value="FNIP REPEAT-CONTAINING PROTEIN"/>
    <property type="match status" value="1"/>
</dbReference>
<evidence type="ECO:0008006" key="4">
    <source>
        <dbReference type="Google" id="ProtNLM"/>
    </source>
</evidence>
<comment type="caution">
    <text evidence="2">The sequence shown here is derived from an EMBL/GenBank/DDBJ whole genome shotgun (WGS) entry which is preliminary data.</text>
</comment>
<evidence type="ECO:0000313" key="3">
    <source>
        <dbReference type="Proteomes" id="UP000695562"/>
    </source>
</evidence>
<name>A0A8J4UXE2_9MYCE</name>
<dbReference type="EMBL" id="AJWJ01000004">
    <property type="protein sequence ID" value="KAF2078481.1"/>
    <property type="molecule type" value="Genomic_DNA"/>
</dbReference>
<keyword evidence="3" id="KW-1185">Reference proteome</keyword>
<dbReference type="Proteomes" id="UP000695562">
    <property type="component" value="Unassembled WGS sequence"/>
</dbReference>
<protein>
    <recommendedName>
        <fullName evidence="4">FNIP repeat-containing protein</fullName>
    </recommendedName>
</protein>
<dbReference type="Pfam" id="PF05725">
    <property type="entry name" value="FNIP"/>
    <property type="match status" value="1"/>
</dbReference>
<dbReference type="PANTHER" id="PTHR32134">
    <property type="entry name" value="FNIP REPEAT-CONTAINING PROTEIN"/>
    <property type="match status" value="1"/>
</dbReference>
<organism evidence="2 3">
    <name type="scientific">Polysphondylium violaceum</name>
    <dbReference type="NCBI Taxonomy" id="133409"/>
    <lineage>
        <taxon>Eukaryota</taxon>
        <taxon>Amoebozoa</taxon>
        <taxon>Evosea</taxon>
        <taxon>Eumycetozoa</taxon>
        <taxon>Dictyostelia</taxon>
        <taxon>Dictyosteliales</taxon>
        <taxon>Dictyosteliaceae</taxon>
        <taxon>Polysphondylium</taxon>
    </lineage>
</organism>
<reference evidence="2" key="1">
    <citation type="submission" date="2020-01" db="EMBL/GenBank/DDBJ databases">
        <title>Development of genomics and gene disruption for Polysphondylium violaceum indicates a role for the polyketide synthase stlB in stalk morphogenesis.</title>
        <authorList>
            <person name="Narita B."/>
            <person name="Kawabe Y."/>
            <person name="Kin K."/>
            <person name="Saito T."/>
            <person name="Gibbs R."/>
            <person name="Kuspa A."/>
            <person name="Muzny D."/>
            <person name="Queller D."/>
            <person name="Richards S."/>
            <person name="Strassman J."/>
            <person name="Sucgang R."/>
            <person name="Worley K."/>
            <person name="Schaap P."/>
        </authorList>
    </citation>
    <scope>NUCLEOTIDE SEQUENCE</scope>
    <source>
        <strain evidence="2">QSvi11</strain>
    </source>
</reference>